<dbReference type="InterPro" id="IPR019734">
    <property type="entry name" value="TPR_rpt"/>
</dbReference>
<sequence length="253" mass="27688" precursor="true">MRSLMFLGMLVLATPVFAQRQSLAERVAAIEQKQAEDPARLELVQQVNVLREEVRQLRGEIEELRNADAQARESSRNQYLDLDGRITRLEGGTPAENPVEPATKEAVKERTKETQSPVVEAAPEPVAATTGNDKADYDASMKMLKAGQYVASARGFRAFLGAYPKSDLAPNAQYWLGESYYATGNYPLAAEQFKAMAAAHPTHNKAGGALLKLGMSQAEMKQMTQAKATWKQVVQKYAGSDAAKQAQAKLNSK</sequence>
<evidence type="ECO:0000256" key="1">
    <source>
        <dbReference type="HAMAP-Rule" id="MF_02066"/>
    </source>
</evidence>
<dbReference type="Gene3D" id="1.20.5.110">
    <property type="match status" value="1"/>
</dbReference>
<dbReference type="Pfam" id="PF13174">
    <property type="entry name" value="TPR_6"/>
    <property type="match status" value="2"/>
</dbReference>
<comment type="similarity">
    <text evidence="1">Belongs to the CpoB family.</text>
</comment>
<keyword evidence="1" id="KW-0131">Cell cycle</keyword>
<keyword evidence="1" id="KW-0732">Signal</keyword>
<gene>
    <name evidence="5" type="primary">ybgF</name>
    <name evidence="1" type="synonym">cpoB</name>
    <name evidence="5" type="ORF">H8L67_08540</name>
</gene>
<evidence type="ECO:0000256" key="3">
    <source>
        <dbReference type="SAM" id="MobiDB-lite"/>
    </source>
</evidence>
<evidence type="ECO:0000313" key="5">
    <source>
        <dbReference type="EMBL" id="QYR52626.1"/>
    </source>
</evidence>
<dbReference type="Pfam" id="PF16331">
    <property type="entry name" value="TolA_bind_tri"/>
    <property type="match status" value="1"/>
</dbReference>
<dbReference type="NCBIfam" id="TIGR02795">
    <property type="entry name" value="tol_pal_ybgF"/>
    <property type="match status" value="1"/>
</dbReference>
<feature type="signal peptide" evidence="1">
    <location>
        <begin position="1"/>
        <end position="18"/>
    </location>
</feature>
<keyword evidence="1" id="KW-0574">Periplasm</keyword>
<keyword evidence="2" id="KW-0802">TPR repeat</keyword>
<proteinExistence type="inferred from homology"/>
<feature type="repeat" description="TPR" evidence="2">
    <location>
        <begin position="170"/>
        <end position="203"/>
    </location>
</feature>
<dbReference type="Proteomes" id="UP000824755">
    <property type="component" value="Chromosome"/>
</dbReference>
<feature type="coiled-coil region" evidence="1">
    <location>
        <begin position="40"/>
        <end position="74"/>
    </location>
</feature>
<dbReference type="InterPro" id="IPR011990">
    <property type="entry name" value="TPR-like_helical_dom_sf"/>
</dbReference>
<feature type="chain" id="PRO_5044930165" description="Cell division coordinator CpoB" evidence="1">
    <location>
        <begin position="19"/>
        <end position="253"/>
    </location>
</feature>
<comment type="subcellular location">
    <subcellularLocation>
        <location evidence="1">Periplasm</location>
    </subcellularLocation>
</comment>
<feature type="compositionally biased region" description="Basic and acidic residues" evidence="3">
    <location>
        <begin position="102"/>
        <end position="113"/>
    </location>
</feature>
<feature type="compositionally biased region" description="Low complexity" evidence="3">
    <location>
        <begin position="117"/>
        <end position="128"/>
    </location>
</feature>
<dbReference type="InterPro" id="IPR034706">
    <property type="entry name" value="CpoB"/>
</dbReference>
<feature type="domain" description="YbgF trimerisation" evidence="4">
    <location>
        <begin position="22"/>
        <end position="95"/>
    </location>
</feature>
<dbReference type="RefSeq" id="WP_220379411.1">
    <property type="nucleotide sequence ID" value="NZ_CP080544.1"/>
</dbReference>
<evidence type="ECO:0000313" key="6">
    <source>
        <dbReference type="Proteomes" id="UP000824755"/>
    </source>
</evidence>
<dbReference type="PROSITE" id="PS50005">
    <property type="entry name" value="TPR"/>
    <property type="match status" value="1"/>
</dbReference>
<feature type="region of interest" description="Disordered" evidence="3">
    <location>
        <begin position="89"/>
        <end position="133"/>
    </location>
</feature>
<protein>
    <recommendedName>
        <fullName evidence="1">Cell division coordinator CpoB</fullName>
    </recommendedName>
</protein>
<dbReference type="Gene3D" id="1.25.40.10">
    <property type="entry name" value="Tetratricopeptide repeat domain"/>
    <property type="match status" value="1"/>
</dbReference>
<name>A0ABX8WNY5_9GAMM</name>
<evidence type="ECO:0000256" key="2">
    <source>
        <dbReference type="PROSITE-ProRule" id="PRU00339"/>
    </source>
</evidence>
<keyword evidence="1" id="KW-0132">Cell division</keyword>
<evidence type="ECO:0000259" key="4">
    <source>
        <dbReference type="Pfam" id="PF16331"/>
    </source>
</evidence>
<dbReference type="InterPro" id="IPR032519">
    <property type="entry name" value="YbgF_tri"/>
</dbReference>
<dbReference type="HAMAP" id="MF_02066">
    <property type="entry name" value="CpoB"/>
    <property type="match status" value="1"/>
</dbReference>
<accession>A0ABX8WNY5</accession>
<comment type="function">
    <text evidence="1">Mediates coordination of peptidoglycan synthesis and outer membrane constriction during cell division.</text>
</comment>
<organism evidence="5 6">
    <name type="scientific">Lysobacter soyae</name>
    <dbReference type="NCBI Taxonomy" id="2764185"/>
    <lineage>
        <taxon>Bacteria</taxon>
        <taxon>Pseudomonadati</taxon>
        <taxon>Pseudomonadota</taxon>
        <taxon>Gammaproteobacteria</taxon>
        <taxon>Lysobacterales</taxon>
        <taxon>Lysobacteraceae</taxon>
        <taxon>Lysobacter</taxon>
    </lineage>
</organism>
<dbReference type="SUPFAM" id="SSF48452">
    <property type="entry name" value="TPR-like"/>
    <property type="match status" value="1"/>
</dbReference>
<reference evidence="5 6" key="1">
    <citation type="submission" date="2021-08" db="EMBL/GenBank/DDBJ databases">
        <title>Lysobacter sp. strain CJ11 Genome sequencing and assembly.</title>
        <authorList>
            <person name="Kim I."/>
        </authorList>
    </citation>
    <scope>NUCLEOTIDE SEQUENCE [LARGE SCALE GENOMIC DNA]</scope>
    <source>
        <strain evidence="5 6">CJ11</strain>
    </source>
</reference>
<dbReference type="InterPro" id="IPR014162">
    <property type="entry name" value="CpoB_C"/>
</dbReference>
<keyword evidence="1" id="KW-0175">Coiled coil</keyword>
<keyword evidence="6" id="KW-1185">Reference proteome</keyword>
<dbReference type="EMBL" id="CP080544">
    <property type="protein sequence ID" value="QYR52626.1"/>
    <property type="molecule type" value="Genomic_DNA"/>
</dbReference>